<dbReference type="PANTHER" id="PTHR11766">
    <property type="entry name" value="TYROSYL-TRNA SYNTHETASE"/>
    <property type="match status" value="1"/>
</dbReference>
<protein>
    <recommendedName>
        <fullName evidence="1">tyrosine--tRNA ligase</fullName>
        <ecNumber evidence="1">6.1.1.1</ecNumber>
    </recommendedName>
    <alternativeName>
        <fullName evidence="8">Tyrosyl-tRNA synthetase</fullName>
    </alternativeName>
</protein>
<dbReference type="RefSeq" id="YP_009623728.1">
    <property type="nucleotide sequence ID" value="NC_042116.1"/>
</dbReference>
<evidence type="ECO:0000256" key="8">
    <source>
        <dbReference type="ARBA" id="ARBA00033323"/>
    </source>
</evidence>
<feature type="domain" description="Tyrosine--tRNA ligase SYY-like C-terminal" evidence="10">
    <location>
        <begin position="339"/>
        <end position="416"/>
    </location>
</feature>
<dbReference type="Pfam" id="PF22421">
    <property type="entry name" value="SYY_C-terminal"/>
    <property type="match status" value="1"/>
</dbReference>
<evidence type="ECO:0000256" key="2">
    <source>
        <dbReference type="ARBA" id="ARBA00022598"/>
    </source>
</evidence>
<keyword evidence="5" id="KW-0694">RNA-binding</keyword>
<dbReference type="GO" id="GO:0043039">
    <property type="term" value="P:tRNA aminoacylation"/>
    <property type="evidence" value="ECO:0007669"/>
    <property type="project" value="TreeGrafter"/>
</dbReference>
<dbReference type="InterPro" id="IPR002305">
    <property type="entry name" value="aa-tRNA-synth_Ic"/>
</dbReference>
<dbReference type="Pfam" id="PF00579">
    <property type="entry name" value="tRNA-synt_1b"/>
    <property type="match status" value="1"/>
</dbReference>
<dbReference type="InterPro" id="IPR024088">
    <property type="entry name" value="Tyr-tRNA-ligase_bac-type"/>
</dbReference>
<keyword evidence="2 11" id="KW-0436">Ligase</keyword>
<evidence type="ECO:0000313" key="11">
    <source>
        <dbReference type="EMBL" id="SOK58395.1"/>
    </source>
</evidence>
<dbReference type="PRINTS" id="PR01040">
    <property type="entry name" value="TRNASYNTHTYR"/>
</dbReference>
<dbReference type="GO" id="GO:0004831">
    <property type="term" value="F:tyrosine-tRNA ligase activity"/>
    <property type="evidence" value="ECO:0007669"/>
    <property type="project" value="UniProtKB-EC"/>
</dbReference>
<evidence type="ECO:0000259" key="10">
    <source>
        <dbReference type="Pfam" id="PF22421"/>
    </source>
</evidence>
<dbReference type="InterPro" id="IPR036986">
    <property type="entry name" value="S4_RNA-bd_sf"/>
</dbReference>
<evidence type="ECO:0000313" key="13">
    <source>
        <dbReference type="Proteomes" id="UP000240931"/>
    </source>
</evidence>
<evidence type="ECO:0000256" key="9">
    <source>
        <dbReference type="ARBA" id="ARBA00048248"/>
    </source>
</evidence>
<evidence type="ECO:0000313" key="14">
    <source>
        <dbReference type="Proteomes" id="UP000317227"/>
    </source>
</evidence>
<reference evidence="13" key="2">
    <citation type="submission" date="2017-10" db="EMBL/GenBank/DDBJ databases">
        <authorList>
            <person name="Skurnik M."/>
        </authorList>
    </citation>
    <scope>NUCLEOTIDE SEQUENCE [LARGE SCALE GENOMIC DNA]</scope>
</reference>
<evidence type="ECO:0000256" key="4">
    <source>
        <dbReference type="ARBA" id="ARBA00022840"/>
    </source>
</evidence>
<dbReference type="CDD" id="cd00805">
    <property type="entry name" value="TyrRS_core"/>
    <property type="match status" value="1"/>
</dbReference>
<dbReference type="InterPro" id="IPR024107">
    <property type="entry name" value="Tyr-tRNA-ligase_bac_1"/>
</dbReference>
<keyword evidence="3" id="KW-0547">Nucleotide-binding</keyword>
<evidence type="ECO:0000256" key="5">
    <source>
        <dbReference type="ARBA" id="ARBA00022884"/>
    </source>
</evidence>
<gene>
    <name evidence="11" type="primary">g118</name>
</gene>
<dbReference type="InterPro" id="IPR002307">
    <property type="entry name" value="Tyr-tRNA-ligase"/>
</dbReference>
<dbReference type="NCBIfam" id="TIGR00234">
    <property type="entry name" value="tyrS"/>
    <property type="match status" value="1"/>
</dbReference>
<dbReference type="EMBL" id="LT960551">
    <property type="protein sequence ID" value="SOK58395.1"/>
    <property type="molecule type" value="Genomic_DNA"/>
</dbReference>
<evidence type="ECO:0000313" key="12">
    <source>
        <dbReference type="EMBL" id="VUE36164.1"/>
    </source>
</evidence>
<dbReference type="Gene3D" id="3.40.50.620">
    <property type="entry name" value="HUPs"/>
    <property type="match status" value="1"/>
</dbReference>
<dbReference type="GeneID" id="40100536"/>
<accession>A0A2C9CX69</accession>
<comment type="catalytic activity">
    <reaction evidence="9">
        <text>tRNA(Tyr) + L-tyrosine + ATP = L-tyrosyl-tRNA(Tyr) + AMP + diphosphate + H(+)</text>
        <dbReference type="Rhea" id="RHEA:10220"/>
        <dbReference type="Rhea" id="RHEA-COMP:9706"/>
        <dbReference type="Rhea" id="RHEA-COMP:9707"/>
        <dbReference type="ChEBI" id="CHEBI:15378"/>
        <dbReference type="ChEBI" id="CHEBI:30616"/>
        <dbReference type="ChEBI" id="CHEBI:33019"/>
        <dbReference type="ChEBI" id="CHEBI:58315"/>
        <dbReference type="ChEBI" id="CHEBI:78442"/>
        <dbReference type="ChEBI" id="CHEBI:78536"/>
        <dbReference type="ChEBI" id="CHEBI:456215"/>
        <dbReference type="EC" id="6.1.1.1"/>
    </reaction>
</comment>
<evidence type="ECO:0000256" key="3">
    <source>
        <dbReference type="ARBA" id="ARBA00022741"/>
    </source>
</evidence>
<dbReference type="Gene3D" id="3.10.290.10">
    <property type="entry name" value="RNA-binding S4 domain"/>
    <property type="match status" value="1"/>
</dbReference>
<dbReference type="GO" id="GO:0005524">
    <property type="term" value="F:ATP binding"/>
    <property type="evidence" value="ECO:0007669"/>
    <property type="project" value="UniProtKB-KW"/>
</dbReference>
<dbReference type="SUPFAM" id="SSF55174">
    <property type="entry name" value="Alpha-L RNA-binding motif"/>
    <property type="match status" value="1"/>
</dbReference>
<dbReference type="EC" id="6.1.1.1" evidence="1"/>
<dbReference type="OrthoDB" id="6011at10239"/>
<dbReference type="PANTHER" id="PTHR11766:SF0">
    <property type="entry name" value="TYROSINE--TRNA LIGASE, MITOCHONDRIAL"/>
    <property type="match status" value="1"/>
</dbReference>
<organism evidence="11 13">
    <name type="scientific">Yersinia phage fHe-Yen9-04</name>
    <dbReference type="NCBI Taxonomy" id="2052742"/>
    <lineage>
        <taxon>Viruses</taxon>
        <taxon>Duplodnaviria</taxon>
        <taxon>Heunggongvirae</taxon>
        <taxon>Uroviricota</taxon>
        <taxon>Caudoviricetes</taxon>
        <taxon>Eneladusvirus</taxon>
        <taxon>Eneladusvirus Yen904</taxon>
    </lineage>
</organism>
<reference evidence="11" key="1">
    <citation type="submission" date="2017-10" db="EMBL/GenBank/DDBJ databases">
        <authorList>
            <person name="Banno H."/>
            <person name="Chua N.-H."/>
        </authorList>
    </citation>
    <scope>NUCLEOTIDE SEQUENCE [LARGE SCALE GENOMIC DNA]</scope>
</reference>
<dbReference type="Proteomes" id="UP000240931">
    <property type="component" value="Segment"/>
</dbReference>
<keyword evidence="6" id="KW-0648">Protein biosynthesis</keyword>
<sequence length="421" mass="47195">MHPVLVELQNRGLINQSTDISVLSSLLDNGSSVYCGFDPTADSLHIGSLLPLMTMKVLKEYGVNVIALVGGATGRIGDPSFKAQERKLLDEAMVEHNIAGITTLIRSFLGSDTVIVNNFDWTKDLSVLDFLRIYGKCFSVNTMISKESVRSRIERPDQGISFTEFTYPILQGMDFEHLYNGGCAIQIGGSDQWGNMIAGTDLIHKMHGNDKQCGVITLPLLLKSDGTKFGKSETGTVWLSPDKTSAYHMYQFWVNISDDEMYTMYQYFKPMSLTLDEFKHEMSINAVAMKKEFAYLMTSLIHGVDKADQAHNISQFIFGEKVVLDNDTIVMMQQSGMGHRSIITDSNNLVSTLVELGLAKSKKMAREFITNGAAKVNGRKINEFFNPATNEFIEDVDMFDMKYYVIQCGKTNFFVVENRRI</sequence>
<dbReference type="KEGG" id="vg:40100536"/>
<dbReference type="CDD" id="cd00165">
    <property type="entry name" value="S4"/>
    <property type="match status" value="1"/>
</dbReference>
<dbReference type="Gene3D" id="1.10.240.10">
    <property type="entry name" value="Tyrosyl-Transfer RNA Synthetase"/>
    <property type="match status" value="1"/>
</dbReference>
<dbReference type="Proteomes" id="UP000317227">
    <property type="component" value="Segment"/>
</dbReference>
<evidence type="ECO:0000256" key="6">
    <source>
        <dbReference type="ARBA" id="ARBA00022917"/>
    </source>
</evidence>
<keyword evidence="4" id="KW-0067">ATP-binding</keyword>
<dbReference type="InterPro" id="IPR054608">
    <property type="entry name" value="SYY-like_C"/>
</dbReference>
<keyword evidence="7 11" id="KW-0030">Aminoacyl-tRNA synthetase</keyword>
<proteinExistence type="inferred from homology"/>
<reference evidence="12 14" key="3">
    <citation type="submission" date="2019-06" db="EMBL/GenBank/DDBJ databases">
        <authorList>
            <person name="Bower L."/>
            <person name="Leinonen R."/>
        </authorList>
    </citation>
    <scope>NUCLEOTIDE SEQUENCE [LARGE SCALE GENOMIC DNA]</scope>
</reference>
<dbReference type="GO" id="GO:0003723">
    <property type="term" value="F:RNA binding"/>
    <property type="evidence" value="ECO:0007669"/>
    <property type="project" value="UniProtKB-KW"/>
</dbReference>
<keyword evidence="13" id="KW-1185">Reference proteome</keyword>
<dbReference type="PROSITE" id="PS50889">
    <property type="entry name" value="S4"/>
    <property type="match status" value="1"/>
</dbReference>
<evidence type="ECO:0000256" key="1">
    <source>
        <dbReference type="ARBA" id="ARBA00013160"/>
    </source>
</evidence>
<dbReference type="EMBL" id="LR596615">
    <property type="protein sequence ID" value="VUE36164.1"/>
    <property type="molecule type" value="Genomic_DNA"/>
</dbReference>
<dbReference type="SUPFAM" id="SSF52374">
    <property type="entry name" value="Nucleotidylyl transferase"/>
    <property type="match status" value="1"/>
</dbReference>
<dbReference type="InterPro" id="IPR014729">
    <property type="entry name" value="Rossmann-like_a/b/a_fold"/>
</dbReference>
<evidence type="ECO:0000256" key="7">
    <source>
        <dbReference type="ARBA" id="ARBA00023146"/>
    </source>
</evidence>
<name>A0A2C9CX69_9CAUD</name>
<dbReference type="HAMAP" id="MF_02006">
    <property type="entry name" value="Tyr_tRNA_synth_type1"/>
    <property type="match status" value="1"/>
</dbReference>